<keyword evidence="4" id="KW-1185">Reference proteome</keyword>
<dbReference type="Proteomes" id="UP000615446">
    <property type="component" value="Unassembled WGS sequence"/>
</dbReference>
<reference evidence="2 4" key="1">
    <citation type="submission" date="2017-11" db="EMBL/GenBank/DDBJ databases">
        <title>The genome of Rhizophagus clarus HR1 reveals common genetic basis of auxotrophy among arbuscular mycorrhizal fungi.</title>
        <authorList>
            <person name="Kobayashi Y."/>
        </authorList>
    </citation>
    <scope>NUCLEOTIDE SEQUENCE [LARGE SCALE GENOMIC DNA]</scope>
    <source>
        <strain evidence="2 4">HR1</strain>
    </source>
</reference>
<feature type="region of interest" description="Disordered" evidence="1">
    <location>
        <begin position="1"/>
        <end position="31"/>
    </location>
</feature>
<protein>
    <submittedName>
        <fullName evidence="2">Uncharacterized protein</fullName>
    </submittedName>
</protein>
<name>A0A2Z6RN09_9GLOM</name>
<evidence type="ECO:0000313" key="4">
    <source>
        <dbReference type="Proteomes" id="UP000247702"/>
    </source>
</evidence>
<dbReference type="EMBL" id="BLAL01000027">
    <property type="protein sequence ID" value="GES76880.1"/>
    <property type="molecule type" value="Genomic_DNA"/>
</dbReference>
<evidence type="ECO:0000313" key="2">
    <source>
        <dbReference type="EMBL" id="GBB98509.1"/>
    </source>
</evidence>
<accession>A0A2Z6RN09</accession>
<dbReference type="Proteomes" id="UP000247702">
    <property type="component" value="Unassembled WGS sequence"/>
</dbReference>
<evidence type="ECO:0000313" key="3">
    <source>
        <dbReference type="EMBL" id="GES76880.1"/>
    </source>
</evidence>
<feature type="compositionally biased region" description="Polar residues" evidence="1">
    <location>
        <begin position="9"/>
        <end position="31"/>
    </location>
</feature>
<dbReference type="OrthoDB" id="2398904at2759"/>
<gene>
    <name evidence="3" type="ORF">RCL2_000426700</name>
    <name evidence="2" type="ORF">RclHR1_03250003</name>
</gene>
<comment type="caution">
    <text evidence="2">The sequence shown here is derived from an EMBL/GenBank/DDBJ whole genome shotgun (WGS) entry which is preliminary data.</text>
</comment>
<dbReference type="AlphaFoldDB" id="A0A2Z6RN09"/>
<proteinExistence type="predicted"/>
<evidence type="ECO:0000256" key="1">
    <source>
        <dbReference type="SAM" id="MobiDB-lite"/>
    </source>
</evidence>
<reference evidence="3" key="2">
    <citation type="submission" date="2019-10" db="EMBL/GenBank/DDBJ databases">
        <title>Conservation and host-specific expression of non-tandemly repeated heterogenous ribosome RNA gene in arbuscular mycorrhizal fungi.</title>
        <authorList>
            <person name="Maeda T."/>
            <person name="Kobayashi Y."/>
            <person name="Nakagawa T."/>
            <person name="Ezawa T."/>
            <person name="Yamaguchi K."/>
            <person name="Bino T."/>
            <person name="Nishimoto Y."/>
            <person name="Shigenobu S."/>
            <person name="Kawaguchi M."/>
        </authorList>
    </citation>
    <scope>NUCLEOTIDE SEQUENCE</scope>
    <source>
        <strain evidence="3">HR1</strain>
    </source>
</reference>
<sequence>MEPPPLHVSDNNSVYSNGFPQPVMDNNSRNFHSSTLPFDNNFINVVNPPIIQHNNERSSPIFIRNEQQIIDNNINSHPNPNISSGNSQSNYTELFKIEISGVEILVRKKLEIQQPYQQNNGHPTSNLINRVGRIQNRMHPYQIPNKINNNKQPDIVVVPKQYYSYPRTPIDLTPQINQQGNISDIDQNYVNQ</sequence>
<dbReference type="EMBL" id="BEXD01002502">
    <property type="protein sequence ID" value="GBB98509.1"/>
    <property type="molecule type" value="Genomic_DNA"/>
</dbReference>
<organism evidence="2 4">
    <name type="scientific">Rhizophagus clarus</name>
    <dbReference type="NCBI Taxonomy" id="94130"/>
    <lineage>
        <taxon>Eukaryota</taxon>
        <taxon>Fungi</taxon>
        <taxon>Fungi incertae sedis</taxon>
        <taxon>Mucoromycota</taxon>
        <taxon>Glomeromycotina</taxon>
        <taxon>Glomeromycetes</taxon>
        <taxon>Glomerales</taxon>
        <taxon>Glomeraceae</taxon>
        <taxon>Rhizophagus</taxon>
    </lineage>
</organism>